<reference evidence="4" key="1">
    <citation type="submission" date="2021-11" db="EMBL/GenBank/DDBJ databases">
        <title>Draft genome sequence of Alcaligenes endophyticus type strain CCUG 75668T.</title>
        <authorList>
            <person name="Salva-Serra F."/>
            <person name="Duran R.E."/>
            <person name="Seeger M."/>
            <person name="Moore E.R.B."/>
            <person name="Jaen-Luchoro D."/>
        </authorList>
    </citation>
    <scope>NUCLEOTIDE SEQUENCE</scope>
    <source>
        <strain evidence="4">CCUG 75668</strain>
    </source>
</reference>
<organism evidence="4 5">
    <name type="scientific">Alcaligenes endophyticus</name>
    <dbReference type="NCBI Taxonomy" id="1929088"/>
    <lineage>
        <taxon>Bacteria</taxon>
        <taxon>Pseudomonadati</taxon>
        <taxon>Pseudomonadota</taxon>
        <taxon>Betaproteobacteria</taxon>
        <taxon>Burkholderiales</taxon>
        <taxon>Alcaligenaceae</taxon>
        <taxon>Alcaligenes</taxon>
    </lineage>
</organism>
<dbReference type="PANTHER" id="PTHR11579">
    <property type="entry name" value="PROTEIN-L-ISOASPARTATE O-METHYLTRANSFERASE"/>
    <property type="match status" value="1"/>
</dbReference>
<evidence type="ECO:0000256" key="1">
    <source>
        <dbReference type="ARBA" id="ARBA00005369"/>
    </source>
</evidence>
<dbReference type="PANTHER" id="PTHR11579:SF18">
    <property type="entry name" value="PROTEIN-L-ISOASPARTATE O-METHYLTRANSFERASE"/>
    <property type="match status" value="1"/>
</dbReference>
<gene>
    <name evidence="4" type="ORF">LMS43_02935</name>
</gene>
<comment type="caution">
    <text evidence="4">The sequence shown here is derived from an EMBL/GenBank/DDBJ whole genome shotgun (WGS) entry which is preliminary data.</text>
</comment>
<dbReference type="EMBL" id="JAJHNU010000001">
    <property type="protein sequence ID" value="MDN4120240.1"/>
    <property type="molecule type" value="Genomic_DNA"/>
</dbReference>
<evidence type="ECO:0000256" key="3">
    <source>
        <dbReference type="ARBA" id="ARBA00030757"/>
    </source>
</evidence>
<keyword evidence="5" id="KW-1185">Reference proteome</keyword>
<accession>A0ABT8EG18</accession>
<dbReference type="Proteomes" id="UP001168613">
    <property type="component" value="Unassembled WGS sequence"/>
</dbReference>
<dbReference type="CDD" id="cd02440">
    <property type="entry name" value="AdoMet_MTases"/>
    <property type="match status" value="1"/>
</dbReference>
<proteinExistence type="inferred from homology"/>
<dbReference type="InterPro" id="IPR000682">
    <property type="entry name" value="PCMT"/>
</dbReference>
<dbReference type="RefSeq" id="WP_266122431.1">
    <property type="nucleotide sequence ID" value="NZ_JAJHNU010000001.1"/>
</dbReference>
<protein>
    <recommendedName>
        <fullName evidence="2">Protein-L-isoaspartate O-methyltransferase</fullName>
    </recommendedName>
    <alternativeName>
        <fullName evidence="3">Protein L-isoaspartyl methyltransferase</fullName>
    </alternativeName>
</protein>
<dbReference type="SUPFAM" id="SSF53335">
    <property type="entry name" value="S-adenosyl-L-methionine-dependent methyltransferases"/>
    <property type="match status" value="1"/>
</dbReference>
<name>A0ABT8EG18_9BURK</name>
<sequence>MNFITAMSELERSRYYMVEQQIRPWNVFDENVLQALMVVPRERYVPANLQSMAFSDTELPLTVHSVNTNETMLAPKMEAKLAQELQLKPTDDVLEIGTGSGYQAALLAHLAQQVTSIEIDSKLAAFAQENLQRNNVRNVKVEVGDAHKGWGTSEYDAILVTGSVPVIPDSLKYQLCIGGRLVIVVGQNPVMTAVRVTRSSAASFETTPLFDTSIKPLRGTAVSQFKF</sequence>
<evidence type="ECO:0000256" key="2">
    <source>
        <dbReference type="ARBA" id="ARBA00013346"/>
    </source>
</evidence>
<evidence type="ECO:0000313" key="5">
    <source>
        <dbReference type="Proteomes" id="UP001168613"/>
    </source>
</evidence>
<comment type="similarity">
    <text evidence="1">Belongs to the methyltransferase superfamily. L-isoaspartyl/D-aspartyl protein methyltransferase family.</text>
</comment>
<dbReference type="Gene3D" id="3.40.50.150">
    <property type="entry name" value="Vaccinia Virus protein VP39"/>
    <property type="match status" value="1"/>
</dbReference>
<dbReference type="Pfam" id="PF01135">
    <property type="entry name" value="PCMT"/>
    <property type="match status" value="1"/>
</dbReference>
<dbReference type="InterPro" id="IPR029063">
    <property type="entry name" value="SAM-dependent_MTases_sf"/>
</dbReference>
<evidence type="ECO:0000313" key="4">
    <source>
        <dbReference type="EMBL" id="MDN4120240.1"/>
    </source>
</evidence>